<dbReference type="GO" id="GO:0015562">
    <property type="term" value="F:efflux transmembrane transporter activity"/>
    <property type="evidence" value="ECO:0007669"/>
    <property type="project" value="TreeGrafter"/>
</dbReference>
<dbReference type="Gene3D" id="1.10.287.470">
    <property type="entry name" value="Helix hairpin bin"/>
    <property type="match status" value="1"/>
</dbReference>
<dbReference type="RefSeq" id="WP_109836225.1">
    <property type="nucleotide sequence ID" value="NZ_QGKM01000005.1"/>
</dbReference>
<comment type="similarity">
    <text evidence="1">Belongs to the membrane fusion protein (MFP) (TC 8.A.1) family.</text>
</comment>
<dbReference type="AlphaFoldDB" id="A0A317CP87"/>
<dbReference type="SUPFAM" id="SSF111369">
    <property type="entry name" value="HlyD-like secretion proteins"/>
    <property type="match status" value="1"/>
</dbReference>
<dbReference type="InterPro" id="IPR006143">
    <property type="entry name" value="RND_pump_MFP"/>
</dbReference>
<keyword evidence="2" id="KW-0472">Membrane</keyword>
<keyword evidence="2" id="KW-1133">Transmembrane helix</keyword>
<evidence type="ECO:0000256" key="1">
    <source>
        <dbReference type="ARBA" id="ARBA00009477"/>
    </source>
</evidence>
<proteinExistence type="inferred from homology"/>
<organism evidence="4 5">
    <name type="scientific">Leucothrix pacifica</name>
    <dbReference type="NCBI Taxonomy" id="1247513"/>
    <lineage>
        <taxon>Bacteria</taxon>
        <taxon>Pseudomonadati</taxon>
        <taxon>Pseudomonadota</taxon>
        <taxon>Gammaproteobacteria</taxon>
        <taxon>Thiotrichales</taxon>
        <taxon>Thiotrichaceae</taxon>
        <taxon>Leucothrix</taxon>
    </lineage>
</organism>
<evidence type="ECO:0000313" key="5">
    <source>
        <dbReference type="Proteomes" id="UP000245539"/>
    </source>
</evidence>
<feature type="transmembrane region" description="Helical" evidence="2">
    <location>
        <begin position="7"/>
        <end position="28"/>
    </location>
</feature>
<feature type="domain" description="Multidrug resistance protein MdtA-like barrel-sandwich hybrid" evidence="3">
    <location>
        <begin position="74"/>
        <end position="208"/>
    </location>
</feature>
<dbReference type="InterPro" id="IPR058625">
    <property type="entry name" value="MdtA-like_BSH"/>
</dbReference>
<gene>
    <name evidence="4" type="ORF">DKW60_03255</name>
</gene>
<reference evidence="4 5" key="1">
    <citation type="submission" date="2018-05" db="EMBL/GenBank/DDBJ databases">
        <title>Leucothrix arctica sp. nov., isolated from Arctic seawater.</title>
        <authorList>
            <person name="Choi A."/>
            <person name="Baek K."/>
        </authorList>
    </citation>
    <scope>NUCLEOTIDE SEQUENCE [LARGE SCALE GENOMIC DNA]</scope>
    <source>
        <strain evidence="4 5">JCM 18388</strain>
    </source>
</reference>
<name>A0A317CP87_9GAMM</name>
<dbReference type="NCBIfam" id="TIGR01730">
    <property type="entry name" value="RND_mfp"/>
    <property type="match status" value="1"/>
</dbReference>
<protein>
    <recommendedName>
        <fullName evidence="3">Multidrug resistance protein MdtA-like barrel-sandwich hybrid domain-containing protein</fullName>
    </recommendedName>
</protein>
<keyword evidence="5" id="KW-1185">Reference proteome</keyword>
<accession>A0A317CP87</accession>
<dbReference type="PANTHER" id="PTHR30469:SF15">
    <property type="entry name" value="HLYD FAMILY OF SECRETION PROTEINS"/>
    <property type="match status" value="1"/>
</dbReference>
<evidence type="ECO:0000313" key="4">
    <source>
        <dbReference type="EMBL" id="PWR00170.1"/>
    </source>
</evidence>
<dbReference type="OrthoDB" id="9806939at2"/>
<dbReference type="Proteomes" id="UP000245539">
    <property type="component" value="Unassembled WGS sequence"/>
</dbReference>
<dbReference type="Gene3D" id="2.40.50.100">
    <property type="match status" value="1"/>
</dbReference>
<comment type="caution">
    <text evidence="4">The sequence shown here is derived from an EMBL/GenBank/DDBJ whole genome shotgun (WGS) entry which is preliminary data.</text>
</comment>
<dbReference type="Gene3D" id="2.40.30.170">
    <property type="match status" value="1"/>
</dbReference>
<dbReference type="Pfam" id="PF25917">
    <property type="entry name" value="BSH_RND"/>
    <property type="match status" value="1"/>
</dbReference>
<dbReference type="GO" id="GO:1990281">
    <property type="term" value="C:efflux pump complex"/>
    <property type="evidence" value="ECO:0007669"/>
    <property type="project" value="TreeGrafter"/>
</dbReference>
<sequence length="356" mass="39024">MQRLLKILLWGLRIGFIVVIGVTLFTALKAPPEVKEEPVGEDTTLRVTTESLSELEFVTEFSAPATVVSLNDSSISAEVQGRALSIDAEVGDQIKQGSLLVELDCRNYVNNRKQALAALRLSKTQRDFAQKQYNRNKRLLQRGVIPRETFDKSESDLTTSLADIELKQTSIDAAELSISKCKIYAPFSGQVTAKHVQQGQLISPGSPLIQLLQTDKLEVEAELSPDELASTKSSPELLFTTGDTSVKVDIRKVIQQLNASSNTLRVRLGASSNDTLIAGLNGRLRWQDGSRKIPPEYLVSRDDMLGVMLVSDGKAKFHPIPSAREGQPAKLDLSGNTQIIIVNRFSAKTGEPVKVD</sequence>
<dbReference type="PANTHER" id="PTHR30469">
    <property type="entry name" value="MULTIDRUG RESISTANCE PROTEIN MDTA"/>
    <property type="match status" value="1"/>
</dbReference>
<keyword evidence="2" id="KW-0812">Transmembrane</keyword>
<evidence type="ECO:0000259" key="3">
    <source>
        <dbReference type="Pfam" id="PF25917"/>
    </source>
</evidence>
<evidence type="ECO:0000256" key="2">
    <source>
        <dbReference type="SAM" id="Phobius"/>
    </source>
</evidence>
<dbReference type="EMBL" id="QGKM01000005">
    <property type="protein sequence ID" value="PWR00170.1"/>
    <property type="molecule type" value="Genomic_DNA"/>
</dbReference>